<dbReference type="PANTHER" id="PTHR39555:SF1">
    <property type="entry name" value="TYPE IV PILUS INNER MEMBRANE COMPONENT PILO"/>
    <property type="match status" value="1"/>
</dbReference>
<feature type="transmembrane region" description="Helical" evidence="1">
    <location>
        <begin position="28"/>
        <end position="47"/>
    </location>
</feature>
<proteinExistence type="predicted"/>
<dbReference type="OrthoDB" id="5502253at2"/>
<keyword evidence="1" id="KW-1133">Transmembrane helix</keyword>
<name>A0A2L1GR36_9BACT</name>
<keyword evidence="1" id="KW-0812">Transmembrane</keyword>
<accession>A0A2L1GR36</accession>
<dbReference type="PANTHER" id="PTHR39555">
    <property type="entry name" value="FIMBRIAL ASSEMBLY PROTEIN PILO-LIKE PROTEIN-RELATED"/>
    <property type="match status" value="1"/>
</dbReference>
<dbReference type="Pfam" id="PF04350">
    <property type="entry name" value="PilO"/>
    <property type="match status" value="1"/>
</dbReference>
<dbReference type="KEGG" id="deo:CAY53_12055"/>
<gene>
    <name evidence="2" type="ORF">CAY53_12055</name>
</gene>
<dbReference type="Proteomes" id="UP000239867">
    <property type="component" value="Chromosome"/>
</dbReference>
<dbReference type="InterPro" id="IPR014717">
    <property type="entry name" value="Transl_elong_EF1B/ribsomal_bS6"/>
</dbReference>
<keyword evidence="1" id="KW-0472">Membrane</keyword>
<sequence>MAAKNARQNKLDSFIDGQYQSLDNKIKIFVLLLAIAIPLAGMYYAVYEPNIEEQKGLREQIADVNEEIHKAQSAIANMPAFMAKLAETQRKFDESLVNIPKTNEIPKLLRTISDLGKAAGLEFLSFAPGPEVPQEFYAEIPISISLYGPYHSVGTFLDKLSKLDRIVTLDSLSMATPKQENDEILLTSTGTLVTYRSTVESTATPQSQAGKQAAKK</sequence>
<evidence type="ECO:0000256" key="1">
    <source>
        <dbReference type="SAM" id="Phobius"/>
    </source>
</evidence>
<evidence type="ECO:0008006" key="4">
    <source>
        <dbReference type="Google" id="ProtNLM"/>
    </source>
</evidence>
<evidence type="ECO:0000313" key="2">
    <source>
        <dbReference type="EMBL" id="AVD72120.1"/>
    </source>
</evidence>
<dbReference type="EMBL" id="CP021255">
    <property type="protein sequence ID" value="AVD72120.1"/>
    <property type="molecule type" value="Genomic_DNA"/>
</dbReference>
<dbReference type="GO" id="GO:0043683">
    <property type="term" value="P:type IV pilus assembly"/>
    <property type="evidence" value="ECO:0007669"/>
    <property type="project" value="InterPro"/>
</dbReference>
<reference evidence="2 3" key="1">
    <citation type="journal article" date="2018" name="MBio">
        <title>Insights into the evolution of host association through the isolation and characterization of a novel human periodontal pathobiont, Desulfobulbus oralis.</title>
        <authorList>
            <person name="Cross K.L."/>
            <person name="Chirania P."/>
            <person name="Xiong W."/>
            <person name="Beall C.J."/>
            <person name="Elkins J.G."/>
            <person name="Giannone R.J."/>
            <person name="Griffen A.L."/>
            <person name="Guss A.M."/>
            <person name="Hettich R.L."/>
            <person name="Joshi S.S."/>
            <person name="Mokrzan E.M."/>
            <person name="Martin R.K."/>
            <person name="Zhulin I.B."/>
            <person name="Leys E.J."/>
            <person name="Podar M."/>
        </authorList>
    </citation>
    <scope>NUCLEOTIDE SEQUENCE [LARGE SCALE GENOMIC DNA]</scope>
    <source>
        <strain evidence="2 3">ORNL</strain>
    </source>
</reference>
<dbReference type="Gene3D" id="3.30.70.60">
    <property type="match status" value="1"/>
</dbReference>
<evidence type="ECO:0000313" key="3">
    <source>
        <dbReference type="Proteomes" id="UP000239867"/>
    </source>
</evidence>
<dbReference type="AlphaFoldDB" id="A0A2L1GR36"/>
<protein>
    <recommendedName>
        <fullName evidence="4">Pilus assembly protein PilO</fullName>
    </recommendedName>
</protein>
<dbReference type="InterPro" id="IPR007445">
    <property type="entry name" value="PilO"/>
</dbReference>
<organism evidence="2 3">
    <name type="scientific">Desulfobulbus oralis</name>
    <dbReference type="NCBI Taxonomy" id="1986146"/>
    <lineage>
        <taxon>Bacteria</taxon>
        <taxon>Pseudomonadati</taxon>
        <taxon>Thermodesulfobacteriota</taxon>
        <taxon>Desulfobulbia</taxon>
        <taxon>Desulfobulbales</taxon>
        <taxon>Desulfobulbaceae</taxon>
        <taxon>Desulfobulbus</taxon>
    </lineage>
</organism>
<keyword evidence="3" id="KW-1185">Reference proteome</keyword>
<dbReference type="RefSeq" id="WP_104937324.1">
    <property type="nucleotide sequence ID" value="NZ_CP021255.1"/>
</dbReference>
<dbReference type="GO" id="GO:0043107">
    <property type="term" value="P:type IV pilus-dependent motility"/>
    <property type="evidence" value="ECO:0007669"/>
    <property type="project" value="InterPro"/>
</dbReference>